<dbReference type="AlphaFoldDB" id="A0A1Z5HVR9"/>
<organism evidence="2 3">
    <name type="scientific">Calderihabitans maritimus</name>
    <dbReference type="NCBI Taxonomy" id="1246530"/>
    <lineage>
        <taxon>Bacteria</taxon>
        <taxon>Bacillati</taxon>
        <taxon>Bacillota</taxon>
        <taxon>Clostridia</taxon>
        <taxon>Neomoorellales</taxon>
        <taxon>Calderihabitantaceae</taxon>
        <taxon>Calderihabitans</taxon>
    </lineage>
</organism>
<evidence type="ECO:0000313" key="2">
    <source>
        <dbReference type="EMBL" id="GAW93370.1"/>
    </source>
</evidence>
<dbReference type="Proteomes" id="UP000197032">
    <property type="component" value="Unassembled WGS sequence"/>
</dbReference>
<name>A0A1Z5HVR9_9FIRM</name>
<proteinExistence type="predicted"/>
<evidence type="ECO:0000313" key="3">
    <source>
        <dbReference type="Proteomes" id="UP000197032"/>
    </source>
</evidence>
<dbReference type="EMBL" id="BDGJ01000126">
    <property type="protein sequence ID" value="GAW93370.1"/>
    <property type="molecule type" value="Genomic_DNA"/>
</dbReference>
<keyword evidence="1" id="KW-0472">Membrane</keyword>
<evidence type="ECO:0000256" key="1">
    <source>
        <dbReference type="SAM" id="Phobius"/>
    </source>
</evidence>
<keyword evidence="1" id="KW-1133">Transmembrane helix</keyword>
<comment type="caution">
    <text evidence="2">The sequence shown here is derived from an EMBL/GenBank/DDBJ whole genome shotgun (WGS) entry which is preliminary data.</text>
</comment>
<reference evidence="3" key="1">
    <citation type="journal article" date="2017" name="Appl. Environ. Microbiol.">
        <title>Genomic analysis of Calderihabitans maritimus KKC1, a thermophilic hydrogenogenic carboxydotrophic bacterium isolated from marine sediment.</title>
        <authorList>
            <person name="Omae K."/>
            <person name="Yoneda Y."/>
            <person name="Fukuyama Y."/>
            <person name="Yoshida T."/>
            <person name="Sako Y."/>
        </authorList>
    </citation>
    <scope>NUCLEOTIDE SEQUENCE [LARGE SCALE GENOMIC DNA]</scope>
    <source>
        <strain evidence="3">KKC1</strain>
    </source>
</reference>
<keyword evidence="3" id="KW-1185">Reference proteome</keyword>
<accession>A0A1Z5HVR9</accession>
<feature type="transmembrane region" description="Helical" evidence="1">
    <location>
        <begin position="52"/>
        <end position="69"/>
    </location>
</feature>
<keyword evidence="1" id="KW-0812">Transmembrane</keyword>
<sequence>MSMKHLHYHYYYNRPPYGYAGDRYHKDEVQVHEHYHYGMPCSQHDNPGNPHFFLPFLFPFFPFFPFFFFRRPFFW</sequence>
<gene>
    <name evidence="2" type="ORF">KKC1_25060</name>
</gene>
<protein>
    <submittedName>
        <fullName evidence="2">Uncharacterized protein</fullName>
    </submittedName>
</protein>